<evidence type="ECO:0000313" key="2">
    <source>
        <dbReference type="EMBL" id="RJF93913.1"/>
    </source>
</evidence>
<protein>
    <submittedName>
        <fullName evidence="2">Uncharacterized protein</fullName>
    </submittedName>
</protein>
<proteinExistence type="predicted"/>
<name>A0A418WRN4_9SPHN</name>
<keyword evidence="1" id="KW-0812">Transmembrane</keyword>
<keyword evidence="1" id="KW-0472">Membrane</keyword>
<accession>A0A418WRN4</accession>
<evidence type="ECO:0000256" key="1">
    <source>
        <dbReference type="SAM" id="Phobius"/>
    </source>
</evidence>
<sequence length="75" mass="8305">MTSDQAEALARTRYFIMTFARIAGALMVFFGIVVTAGRFENIPPLIGYVLVVVGLVDIVLVPRALARRWRTPPAQ</sequence>
<dbReference type="RefSeq" id="WP_119760443.1">
    <property type="nucleotide sequence ID" value="NZ_QYUM01000002.1"/>
</dbReference>
<keyword evidence="3" id="KW-1185">Reference proteome</keyword>
<dbReference type="EMBL" id="QYUM01000002">
    <property type="protein sequence ID" value="RJF93913.1"/>
    <property type="molecule type" value="Genomic_DNA"/>
</dbReference>
<keyword evidence="1" id="KW-1133">Transmembrane helix</keyword>
<dbReference type="Proteomes" id="UP000286100">
    <property type="component" value="Unassembled WGS sequence"/>
</dbReference>
<comment type="caution">
    <text evidence="2">The sequence shown here is derived from an EMBL/GenBank/DDBJ whole genome shotgun (WGS) entry which is preliminary data.</text>
</comment>
<dbReference type="AlphaFoldDB" id="A0A418WRN4"/>
<dbReference type="OrthoDB" id="7410112at2"/>
<feature type="transmembrane region" description="Helical" evidence="1">
    <location>
        <begin position="45"/>
        <end position="66"/>
    </location>
</feature>
<gene>
    <name evidence="2" type="ORF">D3876_06455</name>
</gene>
<organism evidence="2 3">
    <name type="scientific">Sphingomonas cavernae</name>
    <dbReference type="NCBI Taxonomy" id="2320861"/>
    <lineage>
        <taxon>Bacteria</taxon>
        <taxon>Pseudomonadati</taxon>
        <taxon>Pseudomonadota</taxon>
        <taxon>Alphaproteobacteria</taxon>
        <taxon>Sphingomonadales</taxon>
        <taxon>Sphingomonadaceae</taxon>
        <taxon>Sphingomonas</taxon>
    </lineage>
</organism>
<evidence type="ECO:0000313" key="3">
    <source>
        <dbReference type="Proteomes" id="UP000286100"/>
    </source>
</evidence>
<feature type="transmembrane region" description="Helical" evidence="1">
    <location>
        <begin position="12"/>
        <end position="33"/>
    </location>
</feature>
<reference evidence="2 3" key="1">
    <citation type="submission" date="2018-09" db="EMBL/GenBank/DDBJ databases">
        <authorList>
            <person name="Zhu H."/>
        </authorList>
    </citation>
    <scope>NUCLEOTIDE SEQUENCE [LARGE SCALE GENOMIC DNA]</scope>
    <source>
        <strain evidence="2 3">K2R01-6</strain>
    </source>
</reference>